<dbReference type="InterPro" id="IPR002772">
    <property type="entry name" value="Glyco_hydro_3_C"/>
</dbReference>
<evidence type="ECO:0000256" key="1">
    <source>
        <dbReference type="ARBA" id="ARBA00005336"/>
    </source>
</evidence>
<dbReference type="SUPFAM" id="SSF51445">
    <property type="entry name" value="(Trans)glycosidases"/>
    <property type="match status" value="1"/>
</dbReference>
<comment type="similarity">
    <text evidence="1 4">Belongs to the glycosyl hydrolase 3 family.</text>
</comment>
<gene>
    <name evidence="7" type="ORF">GSY63_11360</name>
</gene>
<keyword evidence="5" id="KW-0732">Signal</keyword>
<dbReference type="RefSeq" id="WP_166585927.1">
    <property type="nucleotide sequence ID" value="NZ_WWEO01000042.1"/>
</dbReference>
<evidence type="ECO:0000313" key="7">
    <source>
        <dbReference type="EMBL" id="NCD69956.1"/>
    </source>
</evidence>
<reference evidence="7" key="1">
    <citation type="submission" date="2020-01" db="EMBL/GenBank/DDBJ databases">
        <authorList>
            <person name="Seo Y.L."/>
        </authorList>
    </citation>
    <scope>NUCLEOTIDE SEQUENCE</scope>
    <source>
        <strain evidence="7">R11</strain>
    </source>
</reference>
<dbReference type="InterPro" id="IPR036881">
    <property type="entry name" value="Glyco_hydro_3_C_sf"/>
</dbReference>
<proteinExistence type="inferred from homology"/>
<evidence type="ECO:0000256" key="3">
    <source>
        <dbReference type="ARBA" id="ARBA00023277"/>
    </source>
</evidence>
<dbReference type="InterPro" id="IPR017853">
    <property type="entry name" value="GH"/>
</dbReference>
<dbReference type="Gene3D" id="3.20.20.300">
    <property type="entry name" value="Glycoside hydrolase, family 3, N-terminal domain"/>
    <property type="match status" value="1"/>
</dbReference>
<dbReference type="EMBL" id="WWEO01000042">
    <property type="protein sequence ID" value="NCD69956.1"/>
    <property type="molecule type" value="Genomic_DNA"/>
</dbReference>
<dbReference type="SUPFAM" id="SSF52279">
    <property type="entry name" value="Beta-D-glucan exohydrolase, C-terminal domain"/>
    <property type="match status" value="1"/>
</dbReference>
<dbReference type="InterPro" id="IPR036962">
    <property type="entry name" value="Glyco_hydro_3_N_sf"/>
</dbReference>
<dbReference type="FunFam" id="2.60.40.10:FF:000495">
    <property type="entry name" value="Periplasmic beta-glucosidase"/>
    <property type="match status" value="1"/>
</dbReference>
<name>A0A966DU10_9SPHI</name>
<evidence type="ECO:0000259" key="6">
    <source>
        <dbReference type="SMART" id="SM01217"/>
    </source>
</evidence>
<dbReference type="InterPro" id="IPR050288">
    <property type="entry name" value="Cellulose_deg_GH3"/>
</dbReference>
<dbReference type="InterPro" id="IPR001764">
    <property type="entry name" value="Glyco_hydro_3_N"/>
</dbReference>
<evidence type="ECO:0000313" key="8">
    <source>
        <dbReference type="Proteomes" id="UP000638732"/>
    </source>
</evidence>
<evidence type="ECO:0000256" key="2">
    <source>
        <dbReference type="ARBA" id="ARBA00022801"/>
    </source>
</evidence>
<dbReference type="Pfam" id="PF14310">
    <property type="entry name" value="Fn3-like"/>
    <property type="match status" value="1"/>
</dbReference>
<sequence>MKIKIPGIMLCAVLAGSSLNGVYAQTKPVNTDAKISAIIKKLTLEEKIAMVHANGLFSSAGVKRLGIPNLVSDDGPLGVREEVKPGWGSANLKTDSATFFPNGSALAATWNPDLAYRYGHDMGEEARARNKQVMLAPAFNIARTPLCGRTYEYYSEDPFLNARLAVASVKGIQSQHVAACVKHYAVNNQEVERGRVNVEVDERALREIYLPAFKASITEGEAWTIMSAYNKLRGVYCSENDYLLNQILKGEWEFKGLVMSDWGGTHSTVAAANNGLDLEMGSGEKYDTYYFAKPLLDSVKAGKVSVKVIDEKVRRVLWVMYKTSLSSNQPKGSIATPEHGKTAYDIASESIVLLKNDKHLLPLNTSNIKSIAVIGDNATHTFHLGGFGAGVKAKYEINALAGLKNRLGGIVNIKFAQGYWGKYAEPSPANHNGDDFNKSDPALVDEAVAAAKSTDMAILFVGANRDYESEGRDRKDLSLPFGEQTLIDAVTAANPNTIVVVVGGAPYDIGEIKKNNHTIVWSWYNGSENGNALADVLTGKINPSGKLPFTFPASLSQSPAHALGAYPGQNLQVEYKEGILVGYRWFDTKKIEPLYCFGYGLSYTNYKYDDLHTDKTVYTADDNITASIEVKNAGKVNGKETVQLYVNKSGSKVERAEKELKAFKKVYVAAGQAVTIKLKIPVKNLAYFDDSTKKWIVEPGKYKLLAGTSSRDIKQTANITIN</sequence>
<dbReference type="InterPro" id="IPR026891">
    <property type="entry name" value="Fn3-like"/>
</dbReference>
<feature type="signal peptide" evidence="5">
    <location>
        <begin position="1"/>
        <end position="24"/>
    </location>
</feature>
<dbReference type="Gene3D" id="3.40.50.1700">
    <property type="entry name" value="Glycoside hydrolase family 3 C-terminal domain"/>
    <property type="match status" value="1"/>
</dbReference>
<dbReference type="InterPro" id="IPR013783">
    <property type="entry name" value="Ig-like_fold"/>
</dbReference>
<reference evidence="7" key="2">
    <citation type="submission" date="2020-10" db="EMBL/GenBank/DDBJ databases">
        <title>Mucilaginibacter sp. nov., isolated from soil.</title>
        <authorList>
            <person name="Jeon C.O."/>
        </authorList>
    </citation>
    <scope>NUCLEOTIDE SEQUENCE</scope>
    <source>
        <strain evidence="7">R11</strain>
    </source>
</reference>
<dbReference type="Pfam" id="PF00933">
    <property type="entry name" value="Glyco_hydro_3"/>
    <property type="match status" value="1"/>
</dbReference>
<dbReference type="AlphaFoldDB" id="A0A966DU10"/>
<dbReference type="GO" id="GO:0005975">
    <property type="term" value="P:carbohydrate metabolic process"/>
    <property type="evidence" value="ECO:0007669"/>
    <property type="project" value="InterPro"/>
</dbReference>
<keyword evidence="2 4" id="KW-0378">Hydrolase</keyword>
<dbReference type="PROSITE" id="PS00775">
    <property type="entry name" value="GLYCOSYL_HYDROL_F3"/>
    <property type="match status" value="1"/>
</dbReference>
<dbReference type="PANTHER" id="PTHR42715:SF10">
    <property type="entry name" value="BETA-GLUCOSIDASE"/>
    <property type="match status" value="1"/>
</dbReference>
<dbReference type="GO" id="GO:0008422">
    <property type="term" value="F:beta-glucosidase activity"/>
    <property type="evidence" value="ECO:0007669"/>
    <property type="project" value="UniProtKB-ARBA"/>
</dbReference>
<dbReference type="Pfam" id="PF01915">
    <property type="entry name" value="Glyco_hydro_3_C"/>
    <property type="match status" value="1"/>
</dbReference>
<dbReference type="PRINTS" id="PR00133">
    <property type="entry name" value="GLHYDRLASE3"/>
</dbReference>
<keyword evidence="8" id="KW-1185">Reference proteome</keyword>
<dbReference type="PANTHER" id="PTHR42715">
    <property type="entry name" value="BETA-GLUCOSIDASE"/>
    <property type="match status" value="1"/>
</dbReference>
<keyword evidence="3" id="KW-0119">Carbohydrate metabolism</keyword>
<dbReference type="Proteomes" id="UP000638732">
    <property type="component" value="Unassembled WGS sequence"/>
</dbReference>
<comment type="caution">
    <text evidence="7">The sequence shown here is derived from an EMBL/GenBank/DDBJ whole genome shotgun (WGS) entry which is preliminary data.</text>
</comment>
<accession>A0A966DU10</accession>
<dbReference type="InterPro" id="IPR019800">
    <property type="entry name" value="Glyco_hydro_3_AS"/>
</dbReference>
<evidence type="ECO:0000256" key="5">
    <source>
        <dbReference type="SAM" id="SignalP"/>
    </source>
</evidence>
<protein>
    <submittedName>
        <fullName evidence="7">Glycosyl hydrolase</fullName>
    </submittedName>
</protein>
<evidence type="ECO:0000256" key="4">
    <source>
        <dbReference type="RuleBase" id="RU361161"/>
    </source>
</evidence>
<keyword evidence="4" id="KW-0326">Glycosidase</keyword>
<feature type="domain" description="Fibronectin type III-like" evidence="6">
    <location>
        <begin position="640"/>
        <end position="710"/>
    </location>
</feature>
<dbReference type="SMART" id="SM01217">
    <property type="entry name" value="Fn3_like"/>
    <property type="match status" value="1"/>
</dbReference>
<dbReference type="Gene3D" id="2.60.40.10">
    <property type="entry name" value="Immunoglobulins"/>
    <property type="match status" value="1"/>
</dbReference>
<organism evidence="7 8">
    <name type="scientific">Mucilaginibacter agri</name>
    <dbReference type="NCBI Taxonomy" id="2695265"/>
    <lineage>
        <taxon>Bacteria</taxon>
        <taxon>Pseudomonadati</taxon>
        <taxon>Bacteroidota</taxon>
        <taxon>Sphingobacteriia</taxon>
        <taxon>Sphingobacteriales</taxon>
        <taxon>Sphingobacteriaceae</taxon>
        <taxon>Mucilaginibacter</taxon>
    </lineage>
</organism>
<feature type="chain" id="PRO_5037469335" evidence="5">
    <location>
        <begin position="25"/>
        <end position="722"/>
    </location>
</feature>